<comment type="caution">
    <text evidence="3">The sequence shown here is derived from an EMBL/GenBank/DDBJ whole genome shotgun (WGS) entry which is preliminary data.</text>
</comment>
<sequence length="209" mass="23249">MYTSCLASMIPTYLPKTNFIPSTSPFFTKLHWDRFAIRQEGPRSIGPLLWTSGTPPSVSPEHTGQFARLSFHGRSFQPVLISPGAPLKRPAGPRAMPKRPTQAQDLSTTSQEPGTVQWCIPALQTVHKNIPICLQVSRVRLSDPPPRRKPPWIASFHQGCVFAHSQVSRIALLDPPPRQKPPWIAPSPSHQSSSDDAPELEDDHDLMED</sequence>
<keyword evidence="4" id="KW-1185">Reference proteome</keyword>
<feature type="compositionally biased region" description="Polar residues" evidence="1">
    <location>
        <begin position="101"/>
        <end position="110"/>
    </location>
</feature>
<gene>
    <name evidence="3" type="ORF">C8R41DRAFT_977960</name>
    <name evidence="2" type="ORF">C8R41DRAFT_985151</name>
</gene>
<feature type="region of interest" description="Disordered" evidence="1">
    <location>
        <begin position="82"/>
        <end position="110"/>
    </location>
</feature>
<dbReference type="EMBL" id="JANVFT010000121">
    <property type="protein sequence ID" value="KAJ4465841.1"/>
    <property type="molecule type" value="Genomic_DNA"/>
</dbReference>
<accession>A0ABQ8VUK7</accession>
<dbReference type="Proteomes" id="UP001150217">
    <property type="component" value="Unassembled WGS sequence"/>
</dbReference>
<proteinExistence type="predicted"/>
<dbReference type="EMBL" id="JANVFT010000008">
    <property type="protein sequence ID" value="KAJ4500057.1"/>
    <property type="molecule type" value="Genomic_DNA"/>
</dbReference>
<protein>
    <submittedName>
        <fullName evidence="3">Uncharacterized protein</fullName>
    </submittedName>
</protein>
<evidence type="ECO:0000313" key="4">
    <source>
        <dbReference type="Proteomes" id="UP001150217"/>
    </source>
</evidence>
<feature type="compositionally biased region" description="Pro residues" evidence="1">
    <location>
        <begin position="174"/>
        <end position="185"/>
    </location>
</feature>
<feature type="compositionally biased region" description="Acidic residues" evidence="1">
    <location>
        <begin position="196"/>
        <end position="209"/>
    </location>
</feature>
<evidence type="ECO:0000313" key="2">
    <source>
        <dbReference type="EMBL" id="KAJ4465841.1"/>
    </source>
</evidence>
<name>A0ABQ8VUK7_9AGAR</name>
<reference evidence="3" key="1">
    <citation type="submission" date="2022-08" db="EMBL/GenBank/DDBJ databases">
        <title>A Global Phylogenomic Analysis of the Shiitake Genus Lentinula.</title>
        <authorList>
            <consortium name="DOE Joint Genome Institute"/>
            <person name="Sierra-Patev S."/>
            <person name="Min B."/>
            <person name="Naranjo-Ortiz M."/>
            <person name="Looney B."/>
            <person name="Konkel Z."/>
            <person name="Slot J.C."/>
            <person name="Sakamoto Y."/>
            <person name="Steenwyk J.L."/>
            <person name="Rokas A."/>
            <person name="Carro J."/>
            <person name="Camarero S."/>
            <person name="Ferreira P."/>
            <person name="Molpeceres G."/>
            <person name="Ruiz-Duenas F.J."/>
            <person name="Serrano A."/>
            <person name="Henrissat B."/>
            <person name="Drula E."/>
            <person name="Hughes K.W."/>
            <person name="Mata J.L."/>
            <person name="Ishikawa N.K."/>
            <person name="Vargas-Isla R."/>
            <person name="Ushijima S."/>
            <person name="Smith C.A."/>
            <person name="Ahrendt S."/>
            <person name="Andreopoulos W."/>
            <person name="He G."/>
            <person name="Labutti K."/>
            <person name="Lipzen A."/>
            <person name="Ng V."/>
            <person name="Riley R."/>
            <person name="Sandor L."/>
            <person name="Barry K."/>
            <person name="Martinez A.T."/>
            <person name="Xiao Y."/>
            <person name="Gibbons J.G."/>
            <person name="Terashima K."/>
            <person name="Grigoriev I.V."/>
            <person name="Hibbett D.S."/>
        </authorList>
    </citation>
    <scope>NUCLEOTIDE SEQUENCE</scope>
    <source>
        <strain evidence="3">RHP3577 ss4</strain>
    </source>
</reference>
<feature type="region of interest" description="Disordered" evidence="1">
    <location>
        <begin position="173"/>
        <end position="209"/>
    </location>
</feature>
<organism evidence="3 4">
    <name type="scientific">Lentinula lateritia</name>
    <dbReference type="NCBI Taxonomy" id="40482"/>
    <lineage>
        <taxon>Eukaryota</taxon>
        <taxon>Fungi</taxon>
        <taxon>Dikarya</taxon>
        <taxon>Basidiomycota</taxon>
        <taxon>Agaricomycotina</taxon>
        <taxon>Agaricomycetes</taxon>
        <taxon>Agaricomycetidae</taxon>
        <taxon>Agaricales</taxon>
        <taxon>Marasmiineae</taxon>
        <taxon>Omphalotaceae</taxon>
        <taxon>Lentinula</taxon>
    </lineage>
</organism>
<evidence type="ECO:0000256" key="1">
    <source>
        <dbReference type="SAM" id="MobiDB-lite"/>
    </source>
</evidence>
<evidence type="ECO:0000313" key="3">
    <source>
        <dbReference type="EMBL" id="KAJ4500057.1"/>
    </source>
</evidence>